<dbReference type="InterPro" id="IPR035959">
    <property type="entry name" value="RutC-like_sf"/>
</dbReference>
<name>A0A2T6B3I1_9RHOB</name>
<dbReference type="OrthoDB" id="9799840at2"/>
<dbReference type="RefSeq" id="WP_108128790.1">
    <property type="nucleotide sequence ID" value="NZ_QBKP01000005.1"/>
</dbReference>
<reference evidence="1 2" key="1">
    <citation type="submission" date="2018-04" db="EMBL/GenBank/DDBJ databases">
        <title>Genomic Encyclopedia of Archaeal and Bacterial Type Strains, Phase II (KMG-II): from individual species to whole genera.</title>
        <authorList>
            <person name="Goeker M."/>
        </authorList>
    </citation>
    <scope>NUCLEOTIDE SEQUENCE [LARGE SCALE GENOMIC DNA]</scope>
    <source>
        <strain evidence="1 2">DSM 21823</strain>
    </source>
</reference>
<dbReference type="AlphaFoldDB" id="A0A2T6B3I1"/>
<dbReference type="CDD" id="cd06154">
    <property type="entry name" value="YjgF_YER057c_UK114_like_6"/>
    <property type="match status" value="1"/>
</dbReference>
<dbReference type="Pfam" id="PF01042">
    <property type="entry name" value="Ribonuc_L-PSP"/>
    <property type="match status" value="1"/>
</dbReference>
<dbReference type="SUPFAM" id="SSF55298">
    <property type="entry name" value="YjgF-like"/>
    <property type="match status" value="1"/>
</dbReference>
<evidence type="ECO:0000313" key="1">
    <source>
        <dbReference type="EMBL" id="PTX50583.1"/>
    </source>
</evidence>
<dbReference type="PANTHER" id="PTHR43857">
    <property type="entry name" value="BLR7761 PROTEIN"/>
    <property type="match status" value="1"/>
</dbReference>
<gene>
    <name evidence="1" type="ORF">C8N34_105228</name>
</gene>
<dbReference type="Gene3D" id="3.30.1330.40">
    <property type="entry name" value="RutC-like"/>
    <property type="match status" value="1"/>
</dbReference>
<comment type="caution">
    <text evidence="1">The sequence shown here is derived from an EMBL/GenBank/DDBJ whole genome shotgun (WGS) entry which is preliminary data.</text>
</comment>
<organism evidence="1 2">
    <name type="scientific">Gemmobacter caeni</name>
    <dbReference type="NCBI Taxonomy" id="589035"/>
    <lineage>
        <taxon>Bacteria</taxon>
        <taxon>Pseudomonadati</taxon>
        <taxon>Pseudomonadota</taxon>
        <taxon>Alphaproteobacteria</taxon>
        <taxon>Rhodobacterales</taxon>
        <taxon>Paracoccaceae</taxon>
        <taxon>Gemmobacter</taxon>
    </lineage>
</organism>
<proteinExistence type="predicted"/>
<dbReference type="EMBL" id="QBKP01000005">
    <property type="protein sequence ID" value="PTX50583.1"/>
    <property type="molecule type" value="Genomic_DNA"/>
</dbReference>
<dbReference type="InterPro" id="IPR006175">
    <property type="entry name" value="YjgF/YER057c/UK114"/>
</dbReference>
<protein>
    <submittedName>
        <fullName evidence="1">Enamine deaminase RidA (YjgF/YER057c/UK114 family)</fullName>
    </submittedName>
</protein>
<dbReference type="Proteomes" id="UP000244224">
    <property type="component" value="Unassembled WGS sequence"/>
</dbReference>
<dbReference type="PANTHER" id="PTHR43857:SF1">
    <property type="entry name" value="YJGH FAMILY PROTEIN"/>
    <property type="match status" value="1"/>
</dbReference>
<accession>A0A2T6B3I1</accession>
<sequence length="128" mass="13754">MSRRAIYSGSPFEELAGYSRALVDGEWVFVSATSGFDAEIKGFASTAVAQARKALEVIGAALEQAGASFADVVRVRCYLSDAADTVEICKLLGEIFDDPRPANTTITCGFPDSNIKVEFEMTARRSMA</sequence>
<evidence type="ECO:0000313" key="2">
    <source>
        <dbReference type="Proteomes" id="UP000244224"/>
    </source>
</evidence>
<keyword evidence="2" id="KW-1185">Reference proteome</keyword>